<dbReference type="PANTHER" id="PTHR43394">
    <property type="entry name" value="ATP-DEPENDENT PERMEASE MDL1, MITOCHONDRIAL"/>
    <property type="match status" value="1"/>
</dbReference>
<dbReference type="EMBL" id="BAAAME010000002">
    <property type="protein sequence ID" value="GAA1725685.1"/>
    <property type="molecule type" value="Genomic_DNA"/>
</dbReference>
<dbReference type="Proteomes" id="UP001501057">
    <property type="component" value="Unassembled WGS sequence"/>
</dbReference>
<protein>
    <submittedName>
        <fullName evidence="8">ABC transporter ATP-binding protein</fullName>
    </submittedName>
</protein>
<feature type="transmembrane region" description="Helical" evidence="5">
    <location>
        <begin position="160"/>
        <end position="178"/>
    </location>
</feature>
<evidence type="ECO:0000256" key="1">
    <source>
        <dbReference type="ARBA" id="ARBA00004651"/>
    </source>
</evidence>
<dbReference type="Gene3D" id="3.40.50.300">
    <property type="entry name" value="P-loop containing nucleotide triphosphate hydrolases"/>
    <property type="match status" value="1"/>
</dbReference>
<keyword evidence="9" id="KW-1185">Reference proteome</keyword>
<evidence type="ECO:0000313" key="9">
    <source>
        <dbReference type="Proteomes" id="UP001501057"/>
    </source>
</evidence>
<accession>A0ABN2JFW9</accession>
<feature type="transmembrane region" description="Helical" evidence="5">
    <location>
        <begin position="132"/>
        <end position="154"/>
    </location>
</feature>
<feature type="transmembrane region" description="Helical" evidence="5">
    <location>
        <begin position="61"/>
        <end position="79"/>
    </location>
</feature>
<evidence type="ECO:0000256" key="3">
    <source>
        <dbReference type="ARBA" id="ARBA00022989"/>
    </source>
</evidence>
<feature type="domain" description="ABC transmembrane type-1" evidence="7">
    <location>
        <begin position="25"/>
        <end position="303"/>
    </location>
</feature>
<dbReference type="GO" id="GO:0005524">
    <property type="term" value="F:ATP binding"/>
    <property type="evidence" value="ECO:0007669"/>
    <property type="project" value="UniProtKB-KW"/>
</dbReference>
<sequence length="563" mass="59394">MTTRPPRSTRRILLGPVTRNKRLVAMGTPLIVVWQLCEALVPVMIGVTIDVGIETSSLGPFLLACAAIVVIFLCLSYGYRYGALFLMRALQDESHRLRVEVAEKAVQPVDDPRLAGEWLSLATADAEKVSELVYQVAFTAASIVTVLATAIYLARTDVTLALVILFGLPVTVAITQLVSPAIARRTSREQAAIARVAGIAGDLIAGIRPLKGIGAERTASGRYREASRAARRSSIVTARSWGYMSGLTTLVSGLFLALVALLAGTRAIDGDLSLGELVAIVGLTQFLAEPIKLLGDLSAQFAASRASAKRLHEALATGSHVLDGPERLPDDAPREVCFEGVTVGPLVDVALTCSPGHLVAVTTDGPESADTIVALLDGTTRPESGIVRLGGVDLQQLARGDRRGALLVVPHAATPPEGTVRAAIDPDARLDHAELDAVLTASAAHDVVEAHPDGLDHAVRIGGSSLSGGQRQRLTIARSLAVAPPVLVLRDPTTAIDAVTEQQIALGLRTRRDAGTATLVVTSSPTLLAAADTVVWIREGRVVASGTHHDLQEHPDYREEVLR</sequence>
<keyword evidence="3 5" id="KW-1133">Transmembrane helix</keyword>
<dbReference type="InterPro" id="IPR036640">
    <property type="entry name" value="ABC1_TM_sf"/>
</dbReference>
<keyword evidence="8" id="KW-0067">ATP-binding</keyword>
<dbReference type="SUPFAM" id="SSF90123">
    <property type="entry name" value="ABC transporter transmembrane region"/>
    <property type="match status" value="1"/>
</dbReference>
<dbReference type="PROSITE" id="PS50929">
    <property type="entry name" value="ABC_TM1F"/>
    <property type="match status" value="1"/>
</dbReference>
<dbReference type="Pfam" id="PF00005">
    <property type="entry name" value="ABC_tran"/>
    <property type="match status" value="1"/>
</dbReference>
<evidence type="ECO:0000313" key="8">
    <source>
        <dbReference type="EMBL" id="GAA1725685.1"/>
    </source>
</evidence>
<dbReference type="SUPFAM" id="SSF52540">
    <property type="entry name" value="P-loop containing nucleoside triphosphate hydrolases"/>
    <property type="match status" value="1"/>
</dbReference>
<dbReference type="PROSITE" id="PS00211">
    <property type="entry name" value="ABC_TRANSPORTER_1"/>
    <property type="match status" value="1"/>
</dbReference>
<keyword evidence="4 5" id="KW-0472">Membrane</keyword>
<dbReference type="InterPro" id="IPR017871">
    <property type="entry name" value="ABC_transporter-like_CS"/>
</dbReference>
<dbReference type="InterPro" id="IPR039421">
    <property type="entry name" value="Type_1_exporter"/>
</dbReference>
<feature type="transmembrane region" description="Helical" evidence="5">
    <location>
        <begin position="241"/>
        <end position="263"/>
    </location>
</feature>
<dbReference type="InterPro" id="IPR027417">
    <property type="entry name" value="P-loop_NTPase"/>
</dbReference>
<comment type="caution">
    <text evidence="8">The sequence shown here is derived from an EMBL/GenBank/DDBJ whole genome shotgun (WGS) entry which is preliminary data.</text>
</comment>
<evidence type="ECO:0000256" key="4">
    <source>
        <dbReference type="ARBA" id="ARBA00023136"/>
    </source>
</evidence>
<keyword evidence="8" id="KW-0547">Nucleotide-binding</keyword>
<proteinExistence type="predicted"/>
<feature type="domain" description="ABC transporter" evidence="6">
    <location>
        <begin position="326"/>
        <end position="563"/>
    </location>
</feature>
<dbReference type="InterPro" id="IPR003439">
    <property type="entry name" value="ABC_transporter-like_ATP-bd"/>
</dbReference>
<evidence type="ECO:0000259" key="7">
    <source>
        <dbReference type="PROSITE" id="PS50929"/>
    </source>
</evidence>
<dbReference type="InterPro" id="IPR011527">
    <property type="entry name" value="ABC1_TM_dom"/>
</dbReference>
<evidence type="ECO:0000259" key="6">
    <source>
        <dbReference type="PROSITE" id="PS50893"/>
    </source>
</evidence>
<dbReference type="PANTHER" id="PTHR43394:SF1">
    <property type="entry name" value="ATP-BINDING CASSETTE SUB-FAMILY B MEMBER 10, MITOCHONDRIAL"/>
    <property type="match status" value="1"/>
</dbReference>
<gene>
    <name evidence="8" type="ORF">GCM10009710_03050</name>
</gene>
<keyword evidence="2 5" id="KW-0812">Transmembrane</keyword>
<dbReference type="Gene3D" id="1.20.1560.10">
    <property type="entry name" value="ABC transporter type 1, transmembrane domain"/>
    <property type="match status" value="1"/>
</dbReference>
<feature type="transmembrane region" description="Helical" evidence="5">
    <location>
        <begin position="23"/>
        <end position="49"/>
    </location>
</feature>
<evidence type="ECO:0000256" key="5">
    <source>
        <dbReference type="SAM" id="Phobius"/>
    </source>
</evidence>
<dbReference type="Pfam" id="PF00664">
    <property type="entry name" value="ABC_membrane"/>
    <property type="match status" value="1"/>
</dbReference>
<dbReference type="CDD" id="cd07346">
    <property type="entry name" value="ABC_6TM_exporters"/>
    <property type="match status" value="1"/>
</dbReference>
<dbReference type="PROSITE" id="PS50893">
    <property type="entry name" value="ABC_TRANSPORTER_2"/>
    <property type="match status" value="1"/>
</dbReference>
<organism evidence="8 9">
    <name type="scientific">Aeromicrobium alkaliterrae</name>
    <dbReference type="NCBI Taxonomy" id="302168"/>
    <lineage>
        <taxon>Bacteria</taxon>
        <taxon>Bacillati</taxon>
        <taxon>Actinomycetota</taxon>
        <taxon>Actinomycetes</taxon>
        <taxon>Propionibacteriales</taxon>
        <taxon>Nocardioidaceae</taxon>
        <taxon>Aeromicrobium</taxon>
    </lineage>
</organism>
<reference evidence="8 9" key="1">
    <citation type="journal article" date="2019" name="Int. J. Syst. Evol. Microbiol.">
        <title>The Global Catalogue of Microorganisms (GCM) 10K type strain sequencing project: providing services to taxonomists for standard genome sequencing and annotation.</title>
        <authorList>
            <consortium name="The Broad Institute Genomics Platform"/>
            <consortium name="The Broad Institute Genome Sequencing Center for Infectious Disease"/>
            <person name="Wu L."/>
            <person name="Ma J."/>
        </authorList>
    </citation>
    <scope>NUCLEOTIDE SEQUENCE [LARGE SCALE GENOMIC DNA]</scope>
    <source>
        <strain evidence="8 9">JCM 13518</strain>
    </source>
</reference>
<comment type="subcellular location">
    <subcellularLocation>
        <location evidence="1">Cell membrane</location>
        <topology evidence="1">Multi-pass membrane protein</topology>
    </subcellularLocation>
</comment>
<name>A0ABN2JFW9_9ACTN</name>
<evidence type="ECO:0000256" key="2">
    <source>
        <dbReference type="ARBA" id="ARBA00022692"/>
    </source>
</evidence>